<sequence length="526" mass="59853">MSEHSQASDEDVSPEDIDEDEILANLSPEELKELQCEMEVMAPDPEVPTGMIQRDQTEKPPTGSFDHRSLVDYLYWQKASRRMLEDERVPVTLLPSEVMSKKSQIFLGEANKGGSDKEAEEEVEEEEEEEDEEEEEEEEEEGDESESETKETCAHENHRSDQTSEESGRESGETTEKPGENEKKISKLNIPKKLALDTSFLKLSARPSGNQTNLEESLEKVRKNNPDMKELNLNNIENIPKEMLIDFVNAMKKNKNIKTFSLANVGADDNVAFALANMLRENRSITTLNIDSNFISGKGVVAIMRCLQYNETLTELRFHNQRSMLGHQAEMEIARLLKANATLLKMGYHFELPGPRMVVTNLLSRNLDKQRQKRQEEQRQQQRKEQRELIAMLENGLGLPPGMWEMLGGALPDPSMREAPPAPKPPMPPSMPQSRGRESTRPEAPEEPHRAKPVSFRVVKLKKVQRKPAVPEYVEPAEKTNLKDVIKTLKPIPRRRPPPLVEITPRDQLLNDIRQSNVAYLKPVSV</sequence>
<evidence type="ECO:0000313" key="12">
    <source>
        <dbReference type="Proteomes" id="UP000694521"/>
    </source>
</evidence>
<evidence type="ECO:0000313" key="11">
    <source>
        <dbReference type="Ensembl" id="ENSACDP00005021898.1"/>
    </source>
</evidence>
<keyword evidence="5" id="KW-0206">Cytoskeleton</keyword>
<dbReference type="GO" id="GO:0030239">
    <property type="term" value="P:myofibril assembly"/>
    <property type="evidence" value="ECO:0007669"/>
    <property type="project" value="TreeGrafter"/>
</dbReference>
<keyword evidence="12" id="KW-1185">Reference proteome</keyword>
<reference evidence="11" key="1">
    <citation type="submission" date="2025-08" db="UniProtKB">
        <authorList>
            <consortium name="Ensembl"/>
        </authorList>
    </citation>
    <scope>IDENTIFICATION</scope>
</reference>
<evidence type="ECO:0000256" key="3">
    <source>
        <dbReference type="ARBA" id="ARBA00022490"/>
    </source>
</evidence>
<dbReference type="Proteomes" id="UP000694521">
    <property type="component" value="Unplaced"/>
</dbReference>
<feature type="region of interest" description="Disordered" evidence="9">
    <location>
        <begin position="45"/>
        <end position="66"/>
    </location>
</feature>
<feature type="coiled-coil region" evidence="8">
    <location>
        <begin position="360"/>
        <end position="387"/>
    </location>
</feature>
<keyword evidence="4 8" id="KW-0175">Coiled coil</keyword>
<dbReference type="Ensembl" id="ENSACDT00005026180.1">
    <property type="protein sequence ID" value="ENSACDP00005021898.1"/>
    <property type="gene ID" value="ENSACDG00005015854.1"/>
</dbReference>
<protein>
    <recommendedName>
        <fullName evidence="7">Leiomodin-3</fullName>
    </recommendedName>
</protein>
<evidence type="ECO:0000256" key="1">
    <source>
        <dbReference type="ARBA" id="ARBA00004245"/>
    </source>
</evidence>
<comment type="similarity">
    <text evidence="2">Belongs to the tropomodulin family.</text>
</comment>
<evidence type="ECO:0000256" key="4">
    <source>
        <dbReference type="ARBA" id="ARBA00023054"/>
    </source>
</evidence>
<evidence type="ECO:0000256" key="6">
    <source>
        <dbReference type="ARBA" id="ARBA00037833"/>
    </source>
</evidence>
<dbReference type="GO" id="GO:0005523">
    <property type="term" value="F:tropomyosin binding"/>
    <property type="evidence" value="ECO:0007669"/>
    <property type="project" value="InterPro"/>
</dbReference>
<dbReference type="GO" id="GO:0007015">
    <property type="term" value="P:actin filament organization"/>
    <property type="evidence" value="ECO:0007669"/>
    <property type="project" value="TreeGrafter"/>
</dbReference>
<dbReference type="GO" id="GO:0005865">
    <property type="term" value="C:striated muscle thin filament"/>
    <property type="evidence" value="ECO:0007669"/>
    <property type="project" value="TreeGrafter"/>
</dbReference>
<evidence type="ECO:0000256" key="7">
    <source>
        <dbReference type="ARBA" id="ARBA00070923"/>
    </source>
</evidence>
<feature type="compositionally biased region" description="Pro residues" evidence="9">
    <location>
        <begin position="420"/>
        <end position="431"/>
    </location>
</feature>
<dbReference type="Pfam" id="PF03250">
    <property type="entry name" value="Tropomodulin"/>
    <property type="match status" value="1"/>
</dbReference>
<dbReference type="AlphaFoldDB" id="A0A8B9EHW7"/>
<feature type="compositionally biased region" description="Basic and acidic residues" evidence="9">
    <location>
        <begin position="147"/>
        <end position="185"/>
    </location>
</feature>
<dbReference type="FunFam" id="3.80.10.10:FF:000078">
    <property type="entry name" value="Leiomodin 3"/>
    <property type="match status" value="1"/>
</dbReference>
<feature type="region of interest" description="Disordered" evidence="9">
    <location>
        <begin position="1"/>
        <end position="28"/>
    </location>
</feature>
<feature type="region of interest" description="Disordered" evidence="9">
    <location>
        <begin position="89"/>
        <end position="188"/>
    </location>
</feature>
<dbReference type="GO" id="GO:0003779">
    <property type="term" value="F:actin binding"/>
    <property type="evidence" value="ECO:0007669"/>
    <property type="project" value="InterPro"/>
</dbReference>
<dbReference type="PROSITE" id="PS51082">
    <property type="entry name" value="WH2"/>
    <property type="match status" value="1"/>
</dbReference>
<evidence type="ECO:0000256" key="2">
    <source>
        <dbReference type="ARBA" id="ARBA00009345"/>
    </source>
</evidence>
<proteinExistence type="inferred from homology"/>
<dbReference type="InterPro" id="IPR003124">
    <property type="entry name" value="WH2_dom"/>
</dbReference>
<dbReference type="PANTHER" id="PTHR10901">
    <property type="entry name" value="TROPOMODULIN"/>
    <property type="match status" value="1"/>
</dbReference>
<evidence type="ECO:0000256" key="8">
    <source>
        <dbReference type="SAM" id="Coils"/>
    </source>
</evidence>
<dbReference type="InterPro" id="IPR004934">
    <property type="entry name" value="TMOD"/>
</dbReference>
<feature type="compositionally biased region" description="Acidic residues" evidence="9">
    <location>
        <begin position="118"/>
        <end position="146"/>
    </location>
</feature>
<feature type="compositionally biased region" description="Acidic residues" evidence="9">
    <location>
        <begin position="8"/>
        <end position="22"/>
    </location>
</feature>
<dbReference type="SUPFAM" id="SSF52047">
    <property type="entry name" value="RNI-like"/>
    <property type="match status" value="1"/>
</dbReference>
<dbReference type="Gene3D" id="3.80.10.10">
    <property type="entry name" value="Ribonuclease Inhibitor"/>
    <property type="match status" value="1"/>
</dbReference>
<name>A0A8B9EHW7_ANSCY</name>
<keyword evidence="3" id="KW-0963">Cytoplasm</keyword>
<evidence type="ECO:0000256" key="9">
    <source>
        <dbReference type="SAM" id="MobiDB-lite"/>
    </source>
</evidence>
<comment type="subcellular location">
    <subcellularLocation>
        <location evidence="1">Cytoplasm</location>
        <location evidence="1">Cytoskeleton</location>
    </subcellularLocation>
    <subcellularLocation>
        <location evidence="6">Cytoplasm</location>
        <location evidence="6">Myofibril</location>
        <location evidence="6">Sarcomere</location>
        <location evidence="6">M line</location>
    </subcellularLocation>
</comment>
<dbReference type="GO" id="GO:0031430">
    <property type="term" value="C:M band"/>
    <property type="evidence" value="ECO:0007669"/>
    <property type="project" value="UniProtKB-SubCell"/>
</dbReference>
<evidence type="ECO:0000256" key="5">
    <source>
        <dbReference type="ARBA" id="ARBA00023212"/>
    </source>
</evidence>
<dbReference type="PANTHER" id="PTHR10901:SF3">
    <property type="entry name" value="LEIOMODIN-3"/>
    <property type="match status" value="1"/>
</dbReference>
<feature type="domain" description="WH2" evidence="10">
    <location>
        <begin position="505"/>
        <end position="524"/>
    </location>
</feature>
<reference evidence="11" key="2">
    <citation type="submission" date="2025-09" db="UniProtKB">
        <authorList>
            <consortium name="Ensembl"/>
        </authorList>
    </citation>
    <scope>IDENTIFICATION</scope>
</reference>
<dbReference type="GO" id="GO:0006936">
    <property type="term" value="P:muscle contraction"/>
    <property type="evidence" value="ECO:0007669"/>
    <property type="project" value="TreeGrafter"/>
</dbReference>
<accession>A0A8B9EHW7</accession>
<feature type="region of interest" description="Disordered" evidence="9">
    <location>
        <begin position="404"/>
        <end position="452"/>
    </location>
</feature>
<dbReference type="GO" id="GO:0051694">
    <property type="term" value="P:pointed-end actin filament capping"/>
    <property type="evidence" value="ECO:0007669"/>
    <property type="project" value="InterPro"/>
</dbReference>
<feature type="compositionally biased region" description="Basic and acidic residues" evidence="9">
    <location>
        <begin position="435"/>
        <end position="450"/>
    </location>
</feature>
<evidence type="ECO:0000259" key="10">
    <source>
        <dbReference type="PROSITE" id="PS51082"/>
    </source>
</evidence>
<organism evidence="11 12">
    <name type="scientific">Anser cygnoides</name>
    <name type="common">Swan goose</name>
    <dbReference type="NCBI Taxonomy" id="8845"/>
    <lineage>
        <taxon>Eukaryota</taxon>
        <taxon>Metazoa</taxon>
        <taxon>Chordata</taxon>
        <taxon>Craniata</taxon>
        <taxon>Vertebrata</taxon>
        <taxon>Euteleostomi</taxon>
        <taxon>Archelosauria</taxon>
        <taxon>Archosauria</taxon>
        <taxon>Dinosauria</taxon>
        <taxon>Saurischia</taxon>
        <taxon>Theropoda</taxon>
        <taxon>Coelurosauria</taxon>
        <taxon>Aves</taxon>
        <taxon>Neognathae</taxon>
        <taxon>Galloanserae</taxon>
        <taxon>Anseriformes</taxon>
        <taxon>Anatidae</taxon>
        <taxon>Anserinae</taxon>
        <taxon>Anser</taxon>
    </lineage>
</organism>
<dbReference type="InterPro" id="IPR032675">
    <property type="entry name" value="LRR_dom_sf"/>
</dbReference>